<sequence length="205" mass="22416">MAQSTLSPELGFLSHTLLLGCAADGGCSGFFSGERGGRYSVARTGADANRWRREEGRRCALFALAVCDDVAVVAAEMEEEAGIGMRRGGVTNRCRYVLCEKMDAADGGGARRRWWRRRCCANGGRWWWRAERLDAKVVAAAGFAPAFSGVEVVAGEVGGSGYRGRWKERRKLGLGFWEMKMMTWQPSIGQLVSARIVATWLALVG</sequence>
<accession>A0A4D6M494</accession>
<organism evidence="1 2">
    <name type="scientific">Vigna unguiculata</name>
    <name type="common">Cowpea</name>
    <dbReference type="NCBI Taxonomy" id="3917"/>
    <lineage>
        <taxon>Eukaryota</taxon>
        <taxon>Viridiplantae</taxon>
        <taxon>Streptophyta</taxon>
        <taxon>Embryophyta</taxon>
        <taxon>Tracheophyta</taxon>
        <taxon>Spermatophyta</taxon>
        <taxon>Magnoliopsida</taxon>
        <taxon>eudicotyledons</taxon>
        <taxon>Gunneridae</taxon>
        <taxon>Pentapetalae</taxon>
        <taxon>rosids</taxon>
        <taxon>fabids</taxon>
        <taxon>Fabales</taxon>
        <taxon>Fabaceae</taxon>
        <taxon>Papilionoideae</taxon>
        <taxon>50 kb inversion clade</taxon>
        <taxon>NPAAA clade</taxon>
        <taxon>indigoferoid/millettioid clade</taxon>
        <taxon>Phaseoleae</taxon>
        <taxon>Vigna</taxon>
    </lineage>
</organism>
<dbReference type="Proteomes" id="UP000501690">
    <property type="component" value="Linkage Group LG6"/>
</dbReference>
<evidence type="ECO:0000313" key="1">
    <source>
        <dbReference type="EMBL" id="QCD95985.1"/>
    </source>
</evidence>
<protein>
    <submittedName>
        <fullName evidence="1">Uncharacterized protein</fullName>
    </submittedName>
</protein>
<reference evidence="1 2" key="1">
    <citation type="submission" date="2019-04" db="EMBL/GenBank/DDBJ databases">
        <title>An improved genome assembly and genetic linkage map for asparagus bean, Vigna unguiculata ssp. sesquipedialis.</title>
        <authorList>
            <person name="Xia Q."/>
            <person name="Zhang R."/>
            <person name="Dong Y."/>
        </authorList>
    </citation>
    <scope>NUCLEOTIDE SEQUENCE [LARGE SCALE GENOMIC DNA]</scope>
    <source>
        <tissue evidence="1">Leaf</tissue>
    </source>
</reference>
<name>A0A4D6M494_VIGUN</name>
<dbReference type="EMBL" id="CP039350">
    <property type="protein sequence ID" value="QCD95985.1"/>
    <property type="molecule type" value="Genomic_DNA"/>
</dbReference>
<evidence type="ECO:0000313" key="2">
    <source>
        <dbReference type="Proteomes" id="UP000501690"/>
    </source>
</evidence>
<keyword evidence="2" id="KW-1185">Reference proteome</keyword>
<proteinExistence type="predicted"/>
<gene>
    <name evidence="1" type="ORF">DEO72_LG6g686</name>
</gene>
<dbReference type="AlphaFoldDB" id="A0A4D6M494"/>